<feature type="compositionally biased region" description="Basic and acidic residues" evidence="1">
    <location>
        <begin position="97"/>
        <end position="108"/>
    </location>
</feature>
<reference evidence="3 4" key="1">
    <citation type="journal article" date="2024" name="J Genomics">
        <title>Draft genome sequencing and assembly of Favolaschia claudopus CIRM-BRFM 2984 isolated from oak limbs.</title>
        <authorList>
            <person name="Navarro D."/>
            <person name="Drula E."/>
            <person name="Chaduli D."/>
            <person name="Cazenave R."/>
            <person name="Ahrendt S."/>
            <person name="Wang J."/>
            <person name="Lipzen A."/>
            <person name="Daum C."/>
            <person name="Barry K."/>
            <person name="Grigoriev I.V."/>
            <person name="Favel A."/>
            <person name="Rosso M.N."/>
            <person name="Martin F."/>
        </authorList>
    </citation>
    <scope>NUCLEOTIDE SEQUENCE [LARGE SCALE GENOMIC DNA]</scope>
    <source>
        <strain evidence="3 4">CIRM-BRFM 2984</strain>
    </source>
</reference>
<dbReference type="Pfam" id="PF18758">
    <property type="entry name" value="KDZ"/>
    <property type="match status" value="1"/>
</dbReference>
<evidence type="ECO:0000313" key="4">
    <source>
        <dbReference type="Proteomes" id="UP001362999"/>
    </source>
</evidence>
<gene>
    <name evidence="3" type="ORF">R3P38DRAFT_3329315</name>
</gene>
<name>A0AAV9ZZJ4_9AGAR</name>
<protein>
    <submittedName>
        <fullName evidence="3">CxC2 domain-containing protein</fullName>
    </submittedName>
</protein>
<feature type="domain" description="CxC2-like cysteine cluster KDZ transposase-associated" evidence="2">
    <location>
        <begin position="190"/>
        <end position="286"/>
    </location>
</feature>
<keyword evidence="4" id="KW-1185">Reference proteome</keyword>
<dbReference type="Pfam" id="PF18803">
    <property type="entry name" value="CxC2"/>
    <property type="match status" value="1"/>
</dbReference>
<comment type="caution">
    <text evidence="3">The sequence shown here is derived from an EMBL/GenBank/DDBJ whole genome shotgun (WGS) entry which is preliminary data.</text>
</comment>
<feature type="region of interest" description="Disordered" evidence="1">
    <location>
        <begin position="86"/>
        <end position="108"/>
    </location>
</feature>
<evidence type="ECO:0000259" key="2">
    <source>
        <dbReference type="Pfam" id="PF18803"/>
    </source>
</evidence>
<feature type="region of interest" description="Disordered" evidence="1">
    <location>
        <begin position="1"/>
        <end position="67"/>
    </location>
</feature>
<dbReference type="Proteomes" id="UP001362999">
    <property type="component" value="Unassembled WGS sequence"/>
</dbReference>
<sequence length="1045" mass="119078">MPSLNSLNISPTRAPRGSRNSDDSSFVEYEVRRGDTTRDTRISASLDGRRIVRESTHTPVKRRRLEPSQLEDPLAAWVPLRDEEGIAAAGADEDAETGDKRKRYESSDEPMKQWRPYIAKFLDEILRVEGSGMGNCACCGRGWVPNARRLRCAQCGVFAQCEGCMVARHQTQPLHCPEEWNGRFWVKVCLRDLGLVFQLGHGGWPCPHPAGRARNMITFQYCGCDAADDATNIEQLLRNRWYPATTVDPGTCATFATLETFRLLNVVGNLNVQDFVKTMERRTDATRVGAVPDRYKAVGLMTRQWAFLKRLNRLGRGHNERGVSGTRNGELAVLCWACPHDGVNLPLNWREVAPEFQFLYMLIIAVDANFRLRHRLRPNERDDPPLGSGWGYMQEEEPYKAHLRNYVEEKDVSTCIAFQALLKKNTRVTTGLRCSGVGGVVCARHELLRPQGLGDLQKGERYSNMDYIVLASILGITLLWLAISYDVACQWRVNFRERMEDMPEHLQLDLAQIAVLFALPVWHASAHERKCQTQNSLTYTRGVGRTDGEGIERFWSRLIAIAEDAMEDKVDHENFEKNIGQVTALPRKLVVAIDERDSQVAAFAQVDATLEDDVRAEWQSMIEAWEADRERKNPYESMDKRQVCDQVGASKGRVGGGVAGDGEVTWDKRELVPRHGVAAGATTVSVFAWRFRIRREISLRSLLIGDQTERIAELRRAFFVKLRKFRRLQAVHMPGAVEQIAEDEEGRDCDAPAPQAEDVRIYLPSGISDARRADCAPDLIEKERRLRVGQLGDWVAKLRRGLLSRRHLWDWREENVGQRAGTRAATLAQRVQGSIDEAAKRYRASRAALFALGGDEACEEWPELRDEDLRVDEEREADAAARQKLSNVDRSSRESRKSRRARRPVSEKRVMSWIWTWGGAPEEEEEELREAVRIEWSRAKARRDRWVEEVQHLREEMRRVLRFLQWKALWWEERSSVQREVRADILAGLRAYAARQAASCREISRRFKSAWDASASDAVRAAIAEDEAEREAPTLGAEGEDIILD</sequence>
<dbReference type="InterPro" id="IPR040521">
    <property type="entry name" value="KDZ"/>
</dbReference>
<feature type="region of interest" description="Disordered" evidence="1">
    <location>
        <begin position="880"/>
        <end position="901"/>
    </location>
</feature>
<proteinExistence type="predicted"/>
<feature type="compositionally biased region" description="Polar residues" evidence="1">
    <location>
        <begin position="1"/>
        <end position="11"/>
    </location>
</feature>
<dbReference type="PANTHER" id="PTHR33096">
    <property type="entry name" value="CXC2 DOMAIN-CONTAINING PROTEIN"/>
    <property type="match status" value="1"/>
</dbReference>
<dbReference type="PANTHER" id="PTHR33096:SF1">
    <property type="entry name" value="CXC1-LIKE CYSTEINE CLUSTER ASSOCIATED WITH KDZ TRANSPOSASES DOMAIN-CONTAINING PROTEIN"/>
    <property type="match status" value="1"/>
</dbReference>
<evidence type="ECO:0000256" key="1">
    <source>
        <dbReference type="SAM" id="MobiDB-lite"/>
    </source>
</evidence>
<feature type="compositionally biased region" description="Basic and acidic residues" evidence="1">
    <location>
        <begin position="29"/>
        <end position="56"/>
    </location>
</feature>
<dbReference type="AlphaFoldDB" id="A0AAV9ZZJ4"/>
<evidence type="ECO:0000313" key="3">
    <source>
        <dbReference type="EMBL" id="KAK6996611.1"/>
    </source>
</evidence>
<dbReference type="InterPro" id="IPR041457">
    <property type="entry name" value="CxC2_KDZ-assoc"/>
</dbReference>
<accession>A0AAV9ZZJ4</accession>
<organism evidence="3 4">
    <name type="scientific">Favolaschia claudopus</name>
    <dbReference type="NCBI Taxonomy" id="2862362"/>
    <lineage>
        <taxon>Eukaryota</taxon>
        <taxon>Fungi</taxon>
        <taxon>Dikarya</taxon>
        <taxon>Basidiomycota</taxon>
        <taxon>Agaricomycotina</taxon>
        <taxon>Agaricomycetes</taxon>
        <taxon>Agaricomycetidae</taxon>
        <taxon>Agaricales</taxon>
        <taxon>Marasmiineae</taxon>
        <taxon>Mycenaceae</taxon>
        <taxon>Favolaschia</taxon>
    </lineage>
</organism>
<dbReference type="EMBL" id="JAWWNJ010000096">
    <property type="protein sequence ID" value="KAK6996611.1"/>
    <property type="molecule type" value="Genomic_DNA"/>
</dbReference>